<sequence>MHPLAHLAADYGVTLEQMAVALACEAQHVGNHAPAGKMQRAVELRKVVERMDVETGEMHTFVHMPGFGRPCKVNSKTTYMGDGWMFRSRIVDNILNHWSSDRYVFTLTEKEYPTYE</sequence>
<evidence type="ECO:0000313" key="2">
    <source>
        <dbReference type="Proteomes" id="UP000693765"/>
    </source>
</evidence>
<organism evidence="1 2">
    <name type="scientific">Stenotrophomonas phage BUCT598</name>
    <dbReference type="NCBI Taxonomy" id="2834253"/>
    <lineage>
        <taxon>Viruses</taxon>
        <taxon>Duplodnaviria</taxon>
        <taxon>Heunggongvirae</taxon>
        <taxon>Uroviricota</taxon>
        <taxon>Caudoviricetes</taxon>
        <taxon>Autographivirales</taxon>
        <taxon>Autonotataviridae</taxon>
        <taxon>Gujervirinae</taxon>
        <taxon>Smasvirus</taxon>
        <taxon>Smasvirus BUCT598</taxon>
    </lineage>
</organism>
<reference evidence="1" key="1">
    <citation type="submission" date="2021-03" db="EMBL/GenBank/DDBJ databases">
        <authorList>
            <person name="Tong Y."/>
            <person name="Zhang W."/>
            <person name="Tian F."/>
            <person name="Li J."/>
            <person name="He X."/>
        </authorList>
    </citation>
    <scope>NUCLEOTIDE SEQUENCE</scope>
</reference>
<proteinExistence type="predicted"/>
<dbReference type="Proteomes" id="UP000693765">
    <property type="component" value="Segment"/>
</dbReference>
<dbReference type="EMBL" id="MW831865">
    <property type="protein sequence ID" value="QWT56553.1"/>
    <property type="molecule type" value="Genomic_DNA"/>
</dbReference>
<name>A0A8F2F3T7_9CAUD</name>
<accession>A0A8F2F3T7</accession>
<protein>
    <submittedName>
        <fullName evidence="1">Uncharacterized protein</fullName>
    </submittedName>
</protein>
<evidence type="ECO:0000313" key="1">
    <source>
        <dbReference type="EMBL" id="QWT56553.1"/>
    </source>
</evidence>
<keyword evidence="2" id="KW-1185">Reference proteome</keyword>